<dbReference type="Proteomes" id="UP001595921">
    <property type="component" value="Unassembled WGS sequence"/>
</dbReference>
<feature type="transmembrane region" description="Helical" evidence="2">
    <location>
        <begin position="132"/>
        <end position="148"/>
    </location>
</feature>
<keyword evidence="2" id="KW-0472">Membrane</keyword>
<evidence type="ECO:0000256" key="2">
    <source>
        <dbReference type="SAM" id="Phobius"/>
    </source>
</evidence>
<evidence type="ECO:0000256" key="1">
    <source>
        <dbReference type="SAM" id="MobiDB-lite"/>
    </source>
</evidence>
<proteinExistence type="predicted"/>
<dbReference type="RefSeq" id="WP_267624557.1">
    <property type="nucleotide sequence ID" value="NZ_JAODIW010000009.1"/>
</dbReference>
<evidence type="ECO:0000313" key="5">
    <source>
        <dbReference type="Proteomes" id="UP001595921"/>
    </source>
</evidence>
<comment type="caution">
    <text evidence="4">The sequence shown here is derived from an EMBL/GenBank/DDBJ whole genome shotgun (WGS) entry which is preliminary data.</text>
</comment>
<dbReference type="InterPro" id="IPR055768">
    <property type="entry name" value="DUF7344"/>
</dbReference>
<dbReference type="Pfam" id="PF24035">
    <property type="entry name" value="DUF7344"/>
    <property type="match status" value="1"/>
</dbReference>
<sequence length="190" mass="20511">MVDDMSHGRSASAEVGGGDGSAPARLSPSNVFHVLQNGRRRATLRHLADRGESVEIGALAEHVAAVEEGCTPENVSADARRRVYVSLHQTHLGTLSERGIARYERGTVTPGPALDQFEPYLFERRRLPWKQFVRIGGLGWVMGTLVTLTTARYLPLSTVAVLSLLVGVGAAAATRVTRLVRTSTEPTGER</sequence>
<reference evidence="4 5" key="1">
    <citation type="journal article" date="2019" name="Int. J. Syst. Evol. Microbiol.">
        <title>The Global Catalogue of Microorganisms (GCM) 10K type strain sequencing project: providing services to taxonomists for standard genome sequencing and annotation.</title>
        <authorList>
            <consortium name="The Broad Institute Genomics Platform"/>
            <consortium name="The Broad Institute Genome Sequencing Center for Infectious Disease"/>
            <person name="Wu L."/>
            <person name="Ma J."/>
        </authorList>
    </citation>
    <scope>NUCLEOTIDE SEQUENCE [LARGE SCALE GENOMIC DNA]</scope>
    <source>
        <strain evidence="4 5">CGMCC 1.12553</strain>
    </source>
</reference>
<name>A0ABD5PAS3_9EURY</name>
<feature type="transmembrane region" description="Helical" evidence="2">
    <location>
        <begin position="154"/>
        <end position="173"/>
    </location>
</feature>
<dbReference type="AlphaFoldDB" id="A0ABD5PAS3"/>
<evidence type="ECO:0000313" key="4">
    <source>
        <dbReference type="EMBL" id="MFC4357824.1"/>
    </source>
</evidence>
<organism evidence="4 5">
    <name type="scientific">Halobium salinum</name>
    <dbReference type="NCBI Taxonomy" id="1364940"/>
    <lineage>
        <taxon>Archaea</taxon>
        <taxon>Methanobacteriati</taxon>
        <taxon>Methanobacteriota</taxon>
        <taxon>Stenosarchaea group</taxon>
        <taxon>Halobacteria</taxon>
        <taxon>Halobacteriales</taxon>
        <taxon>Haloferacaceae</taxon>
        <taxon>Halobium</taxon>
    </lineage>
</organism>
<dbReference type="EMBL" id="JBHSDS010000005">
    <property type="protein sequence ID" value="MFC4357824.1"/>
    <property type="molecule type" value="Genomic_DNA"/>
</dbReference>
<feature type="domain" description="DUF7344" evidence="3">
    <location>
        <begin position="32"/>
        <end position="106"/>
    </location>
</feature>
<keyword evidence="2" id="KW-1133">Transmembrane helix</keyword>
<feature type="region of interest" description="Disordered" evidence="1">
    <location>
        <begin position="1"/>
        <end position="27"/>
    </location>
</feature>
<evidence type="ECO:0000259" key="3">
    <source>
        <dbReference type="Pfam" id="PF24035"/>
    </source>
</evidence>
<keyword evidence="2" id="KW-0812">Transmembrane</keyword>
<accession>A0ABD5PAS3</accession>
<keyword evidence="5" id="KW-1185">Reference proteome</keyword>
<protein>
    <recommendedName>
        <fullName evidence="3">DUF7344 domain-containing protein</fullName>
    </recommendedName>
</protein>
<gene>
    <name evidence="4" type="ORF">ACFO0N_07670</name>
</gene>